<evidence type="ECO:0000313" key="2">
    <source>
        <dbReference type="Proteomes" id="UP001519460"/>
    </source>
</evidence>
<name>A0ABD0M8J6_9CAEN</name>
<keyword evidence="2" id="KW-1185">Reference proteome</keyword>
<dbReference type="PANTHER" id="PTHR46830:SF1">
    <property type="entry name" value="ALPHA-1,4-N-ACETYLGLUCOSAMINYLTRANSFERASE"/>
    <property type="match status" value="1"/>
</dbReference>
<dbReference type="EMBL" id="JACVVK020000002">
    <property type="protein sequence ID" value="KAK7508139.1"/>
    <property type="molecule type" value="Genomic_DNA"/>
</dbReference>
<dbReference type="AlphaFoldDB" id="A0ABD0M8J6"/>
<dbReference type="Pfam" id="PF04488">
    <property type="entry name" value="Gly_transf_sug"/>
    <property type="match status" value="1"/>
</dbReference>
<organism evidence="1 2">
    <name type="scientific">Batillaria attramentaria</name>
    <dbReference type="NCBI Taxonomy" id="370345"/>
    <lineage>
        <taxon>Eukaryota</taxon>
        <taxon>Metazoa</taxon>
        <taxon>Spiralia</taxon>
        <taxon>Lophotrochozoa</taxon>
        <taxon>Mollusca</taxon>
        <taxon>Gastropoda</taxon>
        <taxon>Caenogastropoda</taxon>
        <taxon>Sorbeoconcha</taxon>
        <taxon>Cerithioidea</taxon>
        <taxon>Batillariidae</taxon>
        <taxon>Batillaria</taxon>
    </lineage>
</organism>
<proteinExistence type="predicted"/>
<reference evidence="1 2" key="1">
    <citation type="journal article" date="2023" name="Sci. Data">
        <title>Genome assembly of the Korean intertidal mud-creeper Batillaria attramentaria.</title>
        <authorList>
            <person name="Patra A.K."/>
            <person name="Ho P.T."/>
            <person name="Jun S."/>
            <person name="Lee S.J."/>
            <person name="Kim Y."/>
            <person name="Won Y.J."/>
        </authorList>
    </citation>
    <scope>NUCLEOTIDE SEQUENCE [LARGE SCALE GENOMIC DNA]</scope>
    <source>
        <strain evidence="1">Wonlab-2016</strain>
    </source>
</reference>
<protein>
    <recommendedName>
        <fullName evidence="3">Glycosyltransferase</fullName>
    </recommendedName>
</protein>
<dbReference type="InterPro" id="IPR029044">
    <property type="entry name" value="Nucleotide-diphossugar_trans"/>
</dbReference>
<dbReference type="PANTHER" id="PTHR46830">
    <property type="entry name" value="TRANSFERASE, PUTATIVE-RELATED"/>
    <property type="match status" value="1"/>
</dbReference>
<dbReference type="Proteomes" id="UP001519460">
    <property type="component" value="Unassembled WGS sequence"/>
</dbReference>
<gene>
    <name evidence="1" type="ORF">BaRGS_00000378</name>
</gene>
<evidence type="ECO:0000313" key="1">
    <source>
        <dbReference type="EMBL" id="KAK7508139.1"/>
    </source>
</evidence>
<accession>A0ABD0M8J6</accession>
<evidence type="ECO:0008006" key="3">
    <source>
        <dbReference type="Google" id="ProtNLM"/>
    </source>
</evidence>
<dbReference type="SUPFAM" id="SSF53448">
    <property type="entry name" value="Nucleotide-diphospho-sugar transferases"/>
    <property type="match status" value="1"/>
</dbReference>
<dbReference type="Gene3D" id="3.90.550.20">
    <property type="match status" value="1"/>
</dbReference>
<sequence>MKPVWNTAIKLAHNLSRGSAHQCPQFPRNFPVHDSFFPCDWRSTVPPSCNHRLRAQLSCSGSSVDILYEWVSADTPPAAYSFSDECLRRVTKERCSEDKDLIPKLVHFVTFRGREMPFYSFLAVLSTVRFVQPCLVLFHADSLPSGLYWDTLLRMVSNIVHVNRTAPTVIFGHKVEVVEHQADIARLEAVKTFGGLYIDTDYLVLNPIDNLRNYTVVMGNTIPNYNYANGVFMGRAGAEFFDLWYHGYRTFSDSVWGYHSTILPYELHKQFPNVPFHAVDTFMRPYFKDIGEKFFKKLFDWEGKHGIHLYVRLFKKYFSGLMDFERQNSSLGLVSRHILFGDRQACFGGLDATNKLARMETK</sequence>
<comment type="caution">
    <text evidence="1">The sequence shown here is derived from an EMBL/GenBank/DDBJ whole genome shotgun (WGS) entry which is preliminary data.</text>
</comment>
<dbReference type="InterPro" id="IPR007577">
    <property type="entry name" value="GlycoTrfase_DXD_sugar-bd_CS"/>
</dbReference>